<feature type="domain" description="ABC transporter" evidence="3">
    <location>
        <begin position="47"/>
        <end position="164"/>
    </location>
</feature>
<evidence type="ECO:0000313" key="5">
    <source>
        <dbReference type="Proteomes" id="UP001501788"/>
    </source>
</evidence>
<dbReference type="PANTHER" id="PTHR43158">
    <property type="entry name" value="SKFA PEPTIDE EXPORT ATP-BINDING PROTEIN SKFE"/>
    <property type="match status" value="1"/>
</dbReference>
<evidence type="ECO:0000256" key="1">
    <source>
        <dbReference type="ARBA" id="ARBA00022741"/>
    </source>
</evidence>
<dbReference type="InterPro" id="IPR027417">
    <property type="entry name" value="P-loop_NTPase"/>
</dbReference>
<accession>A0ABP8L650</accession>
<proteinExistence type="predicted"/>
<dbReference type="RefSeq" id="WP_345062713.1">
    <property type="nucleotide sequence ID" value="NZ_BAABEX010000008.1"/>
</dbReference>
<dbReference type="PANTHER" id="PTHR43158:SF2">
    <property type="entry name" value="SKFA PEPTIDE EXPORT ATP-BINDING PROTEIN SKFE"/>
    <property type="match status" value="1"/>
</dbReference>
<reference evidence="5" key="1">
    <citation type="journal article" date="2019" name="Int. J. Syst. Evol. Microbiol.">
        <title>The Global Catalogue of Microorganisms (GCM) 10K type strain sequencing project: providing services to taxonomists for standard genome sequencing and annotation.</title>
        <authorList>
            <consortium name="The Broad Institute Genomics Platform"/>
            <consortium name="The Broad Institute Genome Sequencing Center for Infectious Disease"/>
            <person name="Wu L."/>
            <person name="Ma J."/>
        </authorList>
    </citation>
    <scope>NUCLEOTIDE SEQUENCE [LARGE SCALE GENOMIC DNA]</scope>
    <source>
        <strain evidence="5">JCM 31890</strain>
    </source>
</reference>
<evidence type="ECO:0000313" key="4">
    <source>
        <dbReference type="EMBL" id="GAA4422886.1"/>
    </source>
</evidence>
<dbReference type="EMBL" id="BAABEX010000008">
    <property type="protein sequence ID" value="GAA4422886.1"/>
    <property type="molecule type" value="Genomic_DNA"/>
</dbReference>
<organism evidence="4 5">
    <name type="scientific">Acidovorax lacteus</name>
    <dbReference type="NCBI Taxonomy" id="1924988"/>
    <lineage>
        <taxon>Bacteria</taxon>
        <taxon>Pseudomonadati</taxon>
        <taxon>Pseudomonadota</taxon>
        <taxon>Betaproteobacteria</taxon>
        <taxon>Burkholderiales</taxon>
        <taxon>Comamonadaceae</taxon>
        <taxon>Acidovorax</taxon>
    </lineage>
</organism>
<dbReference type="Proteomes" id="UP001501788">
    <property type="component" value="Unassembled WGS sequence"/>
</dbReference>
<gene>
    <name evidence="4" type="primary">ccmA</name>
    <name evidence="4" type="ORF">GCM10023090_14500</name>
</gene>
<dbReference type="InterPro" id="IPR003439">
    <property type="entry name" value="ABC_transporter-like_ATP-bd"/>
</dbReference>
<keyword evidence="5" id="KW-1185">Reference proteome</keyword>
<comment type="caution">
    <text evidence="4">The sequence shown here is derived from an EMBL/GenBank/DDBJ whole genome shotgun (WGS) entry which is preliminary data.</text>
</comment>
<dbReference type="SUPFAM" id="SSF52540">
    <property type="entry name" value="P-loop containing nucleoside triphosphate hydrolases"/>
    <property type="match status" value="1"/>
</dbReference>
<sequence>MPADVPTLPAAQNTAFLGLIDLAVAWPGQAPLWRGLHMRWRAGLGWVVGDECSGKTSLLRALAGELPYEAGRIEGPALSAAVFWVSPRAPLPEGLTARQWLAGRAREYPQWSDALLNRLLEGWQLLDHLDKPLHGLSAGTWRKCIMAAGLSSGAPLTCLDEPVAGLDQRSVRYLEQALLQASDWTDRLVLVAHHSVLPGANRGDVLELPPPA</sequence>
<name>A0ABP8L650_9BURK</name>
<evidence type="ECO:0000256" key="2">
    <source>
        <dbReference type="ARBA" id="ARBA00022840"/>
    </source>
</evidence>
<keyword evidence="1" id="KW-0547">Nucleotide-binding</keyword>
<keyword evidence="2" id="KW-0067">ATP-binding</keyword>
<dbReference type="Pfam" id="PF00005">
    <property type="entry name" value="ABC_tran"/>
    <property type="match status" value="1"/>
</dbReference>
<dbReference type="Gene3D" id="3.40.50.300">
    <property type="entry name" value="P-loop containing nucleotide triphosphate hydrolases"/>
    <property type="match status" value="1"/>
</dbReference>
<evidence type="ECO:0000259" key="3">
    <source>
        <dbReference type="Pfam" id="PF00005"/>
    </source>
</evidence>
<protein>
    <submittedName>
        <fullName evidence="4">Cytochrome c biogenesis heme-transporting ATPase CcmA</fullName>
    </submittedName>
</protein>